<evidence type="ECO:0000313" key="4">
    <source>
        <dbReference type="Proteomes" id="UP000192920"/>
    </source>
</evidence>
<dbReference type="Proteomes" id="UP000192920">
    <property type="component" value="Unassembled WGS sequence"/>
</dbReference>
<proteinExistence type="inferred from homology"/>
<gene>
    <name evidence="3" type="ORF">SAMN02745746_03079</name>
</gene>
<feature type="domain" description="Capsule synthesis protein CapA" evidence="2">
    <location>
        <begin position="3"/>
        <end position="248"/>
    </location>
</feature>
<dbReference type="SUPFAM" id="SSF56300">
    <property type="entry name" value="Metallo-dependent phosphatases"/>
    <property type="match status" value="1"/>
</dbReference>
<dbReference type="Pfam" id="PF09587">
    <property type="entry name" value="PGA_cap"/>
    <property type="match status" value="1"/>
</dbReference>
<dbReference type="InterPro" id="IPR052169">
    <property type="entry name" value="CW_Biosynth-Accessory"/>
</dbReference>
<dbReference type="PANTHER" id="PTHR33393">
    <property type="entry name" value="POLYGLUTAMINE SYNTHESIS ACCESSORY PROTEIN RV0574C-RELATED"/>
    <property type="match status" value="1"/>
</dbReference>
<dbReference type="InterPro" id="IPR019079">
    <property type="entry name" value="Capsule_synth_CapA"/>
</dbReference>
<dbReference type="InterPro" id="IPR029052">
    <property type="entry name" value="Metallo-depent_PP-like"/>
</dbReference>
<dbReference type="PANTHER" id="PTHR33393:SF11">
    <property type="entry name" value="POLYGLUTAMINE SYNTHESIS ACCESSORY PROTEIN RV0574C-RELATED"/>
    <property type="match status" value="1"/>
</dbReference>
<sequence>MTTLALAGDVMLGRLVSDIVIKNPAAQPWGDLLPVMGGADARLVNLECAITRHHQRWTRTDKVFHFRADPRVVEVLRAARIDAVALANNHVLDYNEAGLLDTLQHLDRADIAHAGAGHDLAEACRPALIDARGCRVALIAITDNEPPFAATSEHAGTRYLPIDPASLPEVERQVRAARAAGAALVVLSCHWGPNMVERPPAHFRAFARAAIDLGVDLFHGHSAHLCQGVEIHHGKPILYDTGDFLDDYAVDPWWRNDWSFLFLASFDAGRLSRLELVPVLLTLARVQRAPEPERSALCRRMRALSAEFGTDLIEVGERLRWEAGDGGDAGA</sequence>
<dbReference type="EMBL" id="FXAG01000019">
    <property type="protein sequence ID" value="SMF41267.1"/>
    <property type="molecule type" value="Genomic_DNA"/>
</dbReference>
<organism evidence="3 4">
    <name type="scientific">Pseudogulbenkiania subflava DSM 22618</name>
    <dbReference type="NCBI Taxonomy" id="1123014"/>
    <lineage>
        <taxon>Bacteria</taxon>
        <taxon>Pseudomonadati</taxon>
        <taxon>Pseudomonadota</taxon>
        <taxon>Betaproteobacteria</taxon>
        <taxon>Neisseriales</taxon>
        <taxon>Chromobacteriaceae</taxon>
        <taxon>Pseudogulbenkiania</taxon>
    </lineage>
</organism>
<dbReference type="Gene3D" id="3.60.21.10">
    <property type="match status" value="1"/>
</dbReference>
<evidence type="ECO:0000313" key="3">
    <source>
        <dbReference type="EMBL" id="SMF41267.1"/>
    </source>
</evidence>
<reference evidence="4" key="1">
    <citation type="submission" date="2017-04" db="EMBL/GenBank/DDBJ databases">
        <authorList>
            <person name="Varghese N."/>
            <person name="Submissions S."/>
        </authorList>
    </citation>
    <scope>NUCLEOTIDE SEQUENCE [LARGE SCALE GENOMIC DNA]</scope>
    <source>
        <strain evidence="4">DSM 22618</strain>
    </source>
</reference>
<keyword evidence="4" id="KW-1185">Reference proteome</keyword>
<evidence type="ECO:0000256" key="1">
    <source>
        <dbReference type="ARBA" id="ARBA00005662"/>
    </source>
</evidence>
<dbReference type="RefSeq" id="WP_085277206.1">
    <property type="nucleotide sequence ID" value="NZ_FXAG01000019.1"/>
</dbReference>
<accession>A0A1Y6C7Z6</accession>
<dbReference type="AlphaFoldDB" id="A0A1Y6C7Z6"/>
<dbReference type="SMART" id="SM00854">
    <property type="entry name" value="PGA_cap"/>
    <property type="match status" value="1"/>
</dbReference>
<dbReference type="STRING" id="1123014.SAMN02745746_03079"/>
<dbReference type="CDD" id="cd07381">
    <property type="entry name" value="MPP_CapA"/>
    <property type="match status" value="1"/>
</dbReference>
<evidence type="ECO:0000259" key="2">
    <source>
        <dbReference type="SMART" id="SM00854"/>
    </source>
</evidence>
<comment type="similarity">
    <text evidence="1">Belongs to the CapA family.</text>
</comment>
<name>A0A1Y6C7Z6_9NEIS</name>
<protein>
    <submittedName>
        <fullName evidence="3">Poly-gamma-glutamate synthesis protein (Capsule biosynthesis protein)</fullName>
    </submittedName>
</protein>